<protein>
    <submittedName>
        <fullName evidence="2">MBL fold metallo-hydrolase</fullName>
    </submittedName>
</protein>
<evidence type="ECO:0000313" key="3">
    <source>
        <dbReference type="Proteomes" id="UP000234950"/>
    </source>
</evidence>
<dbReference type="Proteomes" id="UP000234950">
    <property type="component" value="Unassembled WGS sequence"/>
</dbReference>
<dbReference type="PANTHER" id="PTHR43546:SF3">
    <property type="entry name" value="UPF0173 METAL-DEPENDENT HYDROLASE MJ1163"/>
    <property type="match status" value="1"/>
</dbReference>
<keyword evidence="2" id="KW-0378">Hydrolase</keyword>
<proteinExistence type="predicted"/>
<dbReference type="PANTHER" id="PTHR43546">
    <property type="entry name" value="UPF0173 METAL-DEPENDENT HYDROLASE MJ1163-RELATED"/>
    <property type="match status" value="1"/>
</dbReference>
<name>A0A2N5H689_9BACI</name>
<sequence length="283" mass="32087">MAAIYKSGEELINEVSKTKVFEESVSFWNLGQAGILLKGTHQDGLICIDPYLTKSIEENNPETEFKRAFQPVVDPGMLRELDGVLVTHEHDDHLDLPSIKEITRVSPDTKFALPAPLVPVVEEHIEKHNIQPAKDGESFNFNGFKITPIPAAHTEYETDSLGNHQSLGYFLEVNGIRLFHSGDTLVTPDLIDRVKEFKPDVAFLPINGGDFFRSSRGIIGNMSFREAVDFCAAVGVDLIIPIHYDMFPNNRENPAYFVDYLFHHYPTQKFHMMVPGERFIYHK</sequence>
<comment type="caution">
    <text evidence="2">The sequence shown here is derived from an EMBL/GenBank/DDBJ whole genome shotgun (WGS) entry which is preliminary data.</text>
</comment>
<dbReference type="EMBL" id="PGVE01000107">
    <property type="protein sequence ID" value="PLS01035.1"/>
    <property type="molecule type" value="Genomic_DNA"/>
</dbReference>
<feature type="domain" description="Metallo-beta-lactamase" evidence="1">
    <location>
        <begin position="65"/>
        <end position="244"/>
    </location>
</feature>
<dbReference type="Gene3D" id="3.60.15.10">
    <property type="entry name" value="Ribonuclease Z/Hydroxyacylglutathione hydrolase-like"/>
    <property type="match status" value="1"/>
</dbReference>
<evidence type="ECO:0000259" key="1">
    <source>
        <dbReference type="Pfam" id="PF12706"/>
    </source>
</evidence>
<dbReference type="RefSeq" id="WP_101652233.1">
    <property type="nucleotide sequence ID" value="NZ_PGVE01000107.1"/>
</dbReference>
<dbReference type="Pfam" id="PF12706">
    <property type="entry name" value="Lactamase_B_2"/>
    <property type="match status" value="1"/>
</dbReference>
<evidence type="ECO:0000313" key="2">
    <source>
        <dbReference type="EMBL" id="PLS01035.1"/>
    </source>
</evidence>
<organism evidence="2 3">
    <name type="scientific">Neobacillus cucumis</name>
    <dbReference type="NCBI Taxonomy" id="1740721"/>
    <lineage>
        <taxon>Bacteria</taxon>
        <taxon>Bacillati</taxon>
        <taxon>Bacillota</taxon>
        <taxon>Bacilli</taxon>
        <taxon>Bacillales</taxon>
        <taxon>Bacillaceae</taxon>
        <taxon>Neobacillus</taxon>
    </lineage>
</organism>
<dbReference type="InterPro" id="IPR050114">
    <property type="entry name" value="UPF0173_UPF0282_UlaG_hydrolase"/>
</dbReference>
<dbReference type="GO" id="GO:0016787">
    <property type="term" value="F:hydrolase activity"/>
    <property type="evidence" value="ECO:0007669"/>
    <property type="project" value="UniProtKB-KW"/>
</dbReference>
<dbReference type="InterPro" id="IPR036866">
    <property type="entry name" value="RibonucZ/Hydroxyglut_hydro"/>
</dbReference>
<reference evidence="2 3" key="1">
    <citation type="submission" date="2017-11" db="EMBL/GenBank/DDBJ databases">
        <title>Comparitive Functional Genomics of Dry Heat Resistant strains isolated from the Viking Spacecraft.</title>
        <authorList>
            <person name="Seuylemezian A."/>
            <person name="Cooper K."/>
            <person name="Vaishampayan P."/>
        </authorList>
    </citation>
    <scope>NUCLEOTIDE SEQUENCE [LARGE SCALE GENOMIC DNA]</scope>
    <source>
        <strain evidence="2 3">V32-6</strain>
    </source>
</reference>
<accession>A0A2N5H689</accession>
<dbReference type="OrthoDB" id="9800061at2"/>
<keyword evidence="3" id="KW-1185">Reference proteome</keyword>
<dbReference type="SUPFAM" id="SSF56281">
    <property type="entry name" value="Metallo-hydrolase/oxidoreductase"/>
    <property type="match status" value="1"/>
</dbReference>
<gene>
    <name evidence="2" type="ORF">CVD27_26920</name>
</gene>
<dbReference type="InterPro" id="IPR001279">
    <property type="entry name" value="Metallo-B-lactamas"/>
</dbReference>
<dbReference type="AlphaFoldDB" id="A0A2N5H689"/>